<dbReference type="RefSeq" id="WP_213111693.1">
    <property type="nucleotide sequence ID" value="NZ_JAGYPJ010000001.1"/>
</dbReference>
<evidence type="ECO:0000259" key="1">
    <source>
        <dbReference type="Pfam" id="PF17936"/>
    </source>
</evidence>
<comment type="caution">
    <text evidence="2">The sequence shown here is derived from an EMBL/GenBank/DDBJ whole genome shotgun (WGS) entry which is preliminary data.</text>
</comment>
<accession>A0A942TP83</accession>
<protein>
    <recommendedName>
        <fullName evidence="1">Bacterial Ig domain-containing protein</fullName>
    </recommendedName>
</protein>
<dbReference type="Pfam" id="PF17936">
    <property type="entry name" value="Big_6"/>
    <property type="match status" value="4"/>
</dbReference>
<name>A0A942TP83_9BACI</name>
<feature type="domain" description="Bacterial Ig" evidence="1">
    <location>
        <begin position="372"/>
        <end position="444"/>
    </location>
</feature>
<evidence type="ECO:0000313" key="2">
    <source>
        <dbReference type="EMBL" id="MBS4201190.1"/>
    </source>
</evidence>
<gene>
    <name evidence="2" type="ORF">KHA93_16240</name>
</gene>
<dbReference type="InterPro" id="IPR013783">
    <property type="entry name" value="Ig-like_fold"/>
</dbReference>
<dbReference type="Proteomes" id="UP000682713">
    <property type="component" value="Unassembled WGS sequence"/>
</dbReference>
<reference evidence="2 3" key="1">
    <citation type="submission" date="2021-05" db="EMBL/GenBank/DDBJ databases">
        <title>Novel Bacillus species.</title>
        <authorList>
            <person name="Liu G."/>
        </authorList>
    </citation>
    <scope>NUCLEOTIDE SEQUENCE [LARGE SCALE GENOMIC DNA]</scope>
    <source>
        <strain evidence="2 3">FJAT-49732</strain>
    </source>
</reference>
<feature type="domain" description="Bacterial Ig" evidence="1">
    <location>
        <begin position="288"/>
        <end position="367"/>
    </location>
</feature>
<dbReference type="NCBIfam" id="NF033510">
    <property type="entry name" value="Ca_tandemer"/>
    <property type="match status" value="3"/>
</dbReference>
<organism evidence="2 3">
    <name type="scientific">Lederbergia citrisecunda</name>
    <dbReference type="NCBI Taxonomy" id="2833583"/>
    <lineage>
        <taxon>Bacteria</taxon>
        <taxon>Bacillati</taxon>
        <taxon>Bacillota</taxon>
        <taxon>Bacilli</taxon>
        <taxon>Bacillales</taxon>
        <taxon>Bacillaceae</taxon>
        <taxon>Lederbergia</taxon>
    </lineage>
</organism>
<dbReference type="InterPro" id="IPR041498">
    <property type="entry name" value="Big_6"/>
</dbReference>
<proteinExistence type="predicted"/>
<dbReference type="EMBL" id="JAGYPJ010000001">
    <property type="protein sequence ID" value="MBS4201190.1"/>
    <property type="molecule type" value="Genomic_DNA"/>
</dbReference>
<feature type="domain" description="Bacterial Ig" evidence="1">
    <location>
        <begin position="450"/>
        <end position="524"/>
    </location>
</feature>
<sequence length="610" mass="66757">MVRYWKTIFILMLILMCFQGNISVKASSRTYVSGIIKQDTTWTKTGSPYSLTGDITIESGVRLTVEPGITIDGNNRRIIARGDFEAVGNPSSRIKLNEVNVDPEFGSIHLENTDIIQGSLFKRKPNSKYGVTGLILKDSRLFNVSDPLFLWYPVRDLYIERNVFINSCGIISEDTNVGNVYILNNVFYNYINFAVRNNSTFKNSETIVLYNSFLKPKDQFSYALSLPSGYLYAKMTAINNYWGTTNETVIKNMIYDKNIDPASGSYIQFKPYLRAPDQNTPNIKLDPPEKPIVYDVTDKSEYITGKAEKLSVIHVVNENNDLVGEATADSNGNFKITIKSLSVGSKLYVTATDDWFNESEPTIVTVKKFIDVPTVNQITNKSTSVTGKTGPKLIVTVKIGTKAYTAKADAKGNYKVTIPVQNTGTTISITAKDSKGNVSAVKSTKVIRVAPNMPSVNKVNNKSTSVTGKTEPKAIVTVKIGTKTYTAKSDAKGNYKVTIPVQNTGTSISITAKDSKGNISAVRTAKVIRVAPNTPTVNAVNTKSTSVKGKTEPKAVVTVKIGAKTYTAKADGVGRYKVTIPKQQVGTKIYVNAKDKKGSISATRIVTVSK</sequence>
<feature type="domain" description="Bacterial Ig" evidence="1">
    <location>
        <begin position="531"/>
        <end position="608"/>
    </location>
</feature>
<keyword evidence="3" id="KW-1185">Reference proteome</keyword>
<evidence type="ECO:0000313" key="3">
    <source>
        <dbReference type="Proteomes" id="UP000682713"/>
    </source>
</evidence>
<dbReference type="AlphaFoldDB" id="A0A942TP83"/>
<dbReference type="InterPro" id="IPR011050">
    <property type="entry name" value="Pectin_lyase_fold/virulence"/>
</dbReference>
<dbReference type="Gene3D" id="2.60.40.10">
    <property type="entry name" value="Immunoglobulins"/>
    <property type="match status" value="4"/>
</dbReference>
<dbReference type="SUPFAM" id="SSF51126">
    <property type="entry name" value="Pectin lyase-like"/>
    <property type="match status" value="1"/>
</dbReference>